<evidence type="ECO:0000313" key="2">
    <source>
        <dbReference type="EMBL" id="GFN02292.1"/>
    </source>
</evidence>
<organism evidence="2 3">
    <name type="scientific">Streptomyces microflavus</name>
    <name type="common">Streptomyces lipmanii</name>
    <dbReference type="NCBI Taxonomy" id="1919"/>
    <lineage>
        <taxon>Bacteria</taxon>
        <taxon>Bacillati</taxon>
        <taxon>Actinomycetota</taxon>
        <taxon>Actinomycetes</taxon>
        <taxon>Kitasatosporales</taxon>
        <taxon>Streptomycetaceae</taxon>
        <taxon>Streptomyces</taxon>
    </lineage>
</organism>
<gene>
    <name evidence="2" type="ORF">Smic_08480</name>
</gene>
<dbReference type="EMBL" id="BLWD01000001">
    <property type="protein sequence ID" value="GFN02292.1"/>
    <property type="molecule type" value="Genomic_DNA"/>
</dbReference>
<name>A0A7J0CII3_STRMI</name>
<reference evidence="2 3" key="1">
    <citation type="submission" date="2020-05" db="EMBL/GenBank/DDBJ databases">
        <title>Whole genome shotgun sequence of Streptomyces microflavus NBRC 13062.</title>
        <authorList>
            <person name="Komaki H."/>
            <person name="Tamura T."/>
        </authorList>
    </citation>
    <scope>NUCLEOTIDE SEQUENCE [LARGE SCALE GENOMIC DNA]</scope>
    <source>
        <strain evidence="2 3">NBRC 13062</strain>
    </source>
</reference>
<proteinExistence type="predicted"/>
<sequence length="49" mass="5081">MEDRDAVAAAIIKTVGVTKIAPLTLGKQLPASARQPPGSTVSAHRGRSR</sequence>
<protein>
    <submittedName>
        <fullName evidence="2">Uncharacterized protein</fullName>
    </submittedName>
</protein>
<dbReference type="Proteomes" id="UP000498740">
    <property type="component" value="Unassembled WGS sequence"/>
</dbReference>
<feature type="region of interest" description="Disordered" evidence="1">
    <location>
        <begin position="25"/>
        <end position="49"/>
    </location>
</feature>
<evidence type="ECO:0000313" key="3">
    <source>
        <dbReference type="Proteomes" id="UP000498740"/>
    </source>
</evidence>
<evidence type="ECO:0000256" key="1">
    <source>
        <dbReference type="SAM" id="MobiDB-lite"/>
    </source>
</evidence>
<comment type="caution">
    <text evidence="2">The sequence shown here is derived from an EMBL/GenBank/DDBJ whole genome shotgun (WGS) entry which is preliminary data.</text>
</comment>
<accession>A0A7J0CII3</accession>
<dbReference type="AlphaFoldDB" id="A0A7J0CII3"/>